<evidence type="ECO:0000313" key="4">
    <source>
        <dbReference type="Proteomes" id="UP000683507"/>
    </source>
</evidence>
<dbReference type="RefSeq" id="WP_258541940.1">
    <property type="nucleotide sequence ID" value="NZ_OU015584.1"/>
</dbReference>
<feature type="transmembrane region" description="Helical" evidence="2">
    <location>
        <begin position="444"/>
        <end position="464"/>
    </location>
</feature>
<feature type="transmembrane region" description="Helical" evidence="2">
    <location>
        <begin position="272"/>
        <end position="289"/>
    </location>
</feature>
<feature type="transmembrane region" description="Helical" evidence="2">
    <location>
        <begin position="335"/>
        <end position="356"/>
    </location>
</feature>
<feature type="transmembrane region" description="Helical" evidence="2">
    <location>
        <begin position="109"/>
        <end position="128"/>
    </location>
</feature>
<feature type="transmembrane region" description="Helical" evidence="2">
    <location>
        <begin position="368"/>
        <end position="401"/>
    </location>
</feature>
<evidence type="ECO:0008006" key="5">
    <source>
        <dbReference type="Google" id="ProtNLM"/>
    </source>
</evidence>
<evidence type="ECO:0000256" key="2">
    <source>
        <dbReference type="SAM" id="Phobius"/>
    </source>
</evidence>
<keyword evidence="2" id="KW-0812">Transmembrane</keyword>
<accession>A0A916JME0</accession>
<proteinExistence type="predicted"/>
<evidence type="ECO:0000313" key="3">
    <source>
        <dbReference type="EMBL" id="CAG5081885.1"/>
    </source>
</evidence>
<feature type="transmembrane region" description="Helical" evidence="2">
    <location>
        <begin position="12"/>
        <end position="35"/>
    </location>
</feature>
<feature type="transmembrane region" description="Helical" evidence="2">
    <location>
        <begin position="83"/>
        <end position="103"/>
    </location>
</feature>
<evidence type="ECO:0000256" key="1">
    <source>
        <dbReference type="SAM" id="MobiDB-lite"/>
    </source>
</evidence>
<keyword evidence="2" id="KW-0472">Membrane</keyword>
<gene>
    <name evidence="3" type="ORF">CRYO30217_01753</name>
</gene>
<protein>
    <recommendedName>
        <fullName evidence="5">DUF2157 domain-containing protein</fullName>
    </recommendedName>
</protein>
<sequence>MDLLDISPNYLWYLGYGIGVMAAYFIFLLYGWPLLQAVIQHQNKVWLGNVISRAKGMSAADRETLLKAAEPESKHTLYKLTKFSYLISGVILAIAGLLVIILQEADPDVVKNIVYIPLILGAVSIYLYKTNYSNSKLWKETAGFFGILGVCITLPGIFGIYEWDWMRSDILIYIVLVLALGVVHYLESTVASYLYMIAVAVGSSMLWVNVEADWMAFFKSFIWFFALAPLVFWMPKLKSAKENGPKEIAFGLLFLIMMITVTTTNLKSLSTIGLALLIPIMYMFSKIHFKQEGWFLTKPIQTLIVIGTFYGLYAINTTGALGNLPDFSRQFGNFYFYKILDYLVVLAMGFGAVMMFRDNYEEDLDKINLVVLATPIAAYLASFLADYYVDYLFIPILVYYGWTYLDNGLKNKYVFGVILGIASILGVIPILFSKFSIDLQRDPNMIGIFLILLGAGSVAATLYMKSRWSVTDEEEEGPSPLPSTADVLDNDLDN</sequence>
<feature type="transmembrane region" description="Helical" evidence="2">
    <location>
        <begin position="193"/>
        <end position="210"/>
    </location>
</feature>
<keyword evidence="2" id="KW-1133">Transmembrane helix</keyword>
<keyword evidence="4" id="KW-1185">Reference proteome</keyword>
<dbReference type="KEGG" id="ptan:CRYO30217_01753"/>
<feature type="transmembrane region" description="Helical" evidence="2">
    <location>
        <begin position="296"/>
        <end position="315"/>
    </location>
</feature>
<dbReference type="AlphaFoldDB" id="A0A916JME0"/>
<feature type="transmembrane region" description="Helical" evidence="2">
    <location>
        <begin position="413"/>
        <end position="432"/>
    </location>
</feature>
<dbReference type="EMBL" id="OU015584">
    <property type="protein sequence ID" value="CAG5081885.1"/>
    <property type="molecule type" value="Genomic_DNA"/>
</dbReference>
<reference evidence="3" key="1">
    <citation type="submission" date="2021-04" db="EMBL/GenBank/DDBJ databases">
        <authorList>
            <person name="Rodrigo-Torres L."/>
            <person name="Arahal R. D."/>
            <person name="Lucena T."/>
        </authorList>
    </citation>
    <scope>NUCLEOTIDE SEQUENCE</scope>
    <source>
        <strain evidence="3">AS29M-1</strain>
    </source>
</reference>
<dbReference type="Proteomes" id="UP000683507">
    <property type="component" value="Chromosome"/>
</dbReference>
<feature type="transmembrane region" description="Helical" evidence="2">
    <location>
        <begin position="216"/>
        <end position="235"/>
    </location>
</feature>
<organism evidence="3 4">
    <name type="scientific">Parvicella tangerina</name>
    <dbReference type="NCBI Taxonomy" id="2829795"/>
    <lineage>
        <taxon>Bacteria</taxon>
        <taxon>Pseudomonadati</taxon>
        <taxon>Bacteroidota</taxon>
        <taxon>Flavobacteriia</taxon>
        <taxon>Flavobacteriales</taxon>
        <taxon>Parvicellaceae</taxon>
        <taxon>Parvicella</taxon>
    </lineage>
</organism>
<feature type="region of interest" description="Disordered" evidence="1">
    <location>
        <begin position="473"/>
        <end position="494"/>
    </location>
</feature>
<feature type="transmembrane region" description="Helical" evidence="2">
    <location>
        <begin position="140"/>
        <end position="158"/>
    </location>
</feature>
<feature type="transmembrane region" description="Helical" evidence="2">
    <location>
        <begin position="170"/>
        <end position="186"/>
    </location>
</feature>
<name>A0A916JME0_9FLAO</name>